<accession>A0ABQ3JY17</accession>
<dbReference type="Gene3D" id="3.90.226.10">
    <property type="entry name" value="2-enoyl-CoA Hydratase, Chain A, domain 1"/>
    <property type="match status" value="1"/>
</dbReference>
<dbReference type="InterPro" id="IPR029045">
    <property type="entry name" value="ClpP/crotonase-like_dom_sf"/>
</dbReference>
<reference evidence="2" key="1">
    <citation type="journal article" date="2019" name="Int. J. Syst. Evol. Microbiol.">
        <title>The Global Catalogue of Microorganisms (GCM) 10K type strain sequencing project: providing services to taxonomists for standard genome sequencing and annotation.</title>
        <authorList>
            <consortium name="The Broad Institute Genomics Platform"/>
            <consortium name="The Broad Institute Genome Sequencing Center for Infectious Disease"/>
            <person name="Wu L."/>
            <person name="Ma J."/>
        </authorList>
    </citation>
    <scope>NUCLEOTIDE SEQUENCE [LARGE SCALE GENOMIC DNA]</scope>
    <source>
        <strain evidence="2">CGMCC 4.7680</strain>
    </source>
</reference>
<organism evidence="1 2">
    <name type="scientific">Amycolatopsis bullii</name>
    <dbReference type="NCBI Taxonomy" id="941987"/>
    <lineage>
        <taxon>Bacteria</taxon>
        <taxon>Bacillati</taxon>
        <taxon>Actinomycetota</taxon>
        <taxon>Actinomycetes</taxon>
        <taxon>Pseudonocardiales</taxon>
        <taxon>Pseudonocardiaceae</taxon>
        <taxon>Amycolatopsis</taxon>
    </lineage>
</organism>
<evidence type="ECO:0000313" key="1">
    <source>
        <dbReference type="EMBL" id="GHF93940.1"/>
    </source>
</evidence>
<keyword evidence="2" id="KW-1185">Reference proteome</keyword>
<name>A0ABQ3JY17_9PSEU</name>
<protein>
    <recommendedName>
        <fullName evidence="3">Enoyl-CoA hydratase/isomerase family protein</fullName>
    </recommendedName>
</protein>
<dbReference type="Proteomes" id="UP000649955">
    <property type="component" value="Unassembled WGS sequence"/>
</dbReference>
<dbReference type="EMBL" id="BNAW01000002">
    <property type="protein sequence ID" value="GHF93940.1"/>
    <property type="molecule type" value="Genomic_DNA"/>
</dbReference>
<dbReference type="RefSeq" id="WP_191306427.1">
    <property type="nucleotide sequence ID" value="NZ_BNAW01000002.1"/>
</dbReference>
<dbReference type="Pfam" id="PF00378">
    <property type="entry name" value="ECH_1"/>
    <property type="match status" value="1"/>
</dbReference>
<comment type="caution">
    <text evidence="1">The sequence shown here is derived from an EMBL/GenBank/DDBJ whole genome shotgun (WGS) entry which is preliminary data.</text>
</comment>
<evidence type="ECO:0008006" key="3">
    <source>
        <dbReference type="Google" id="ProtNLM"/>
    </source>
</evidence>
<gene>
    <name evidence="1" type="ORF">GCM10017567_05470</name>
</gene>
<proteinExistence type="predicted"/>
<dbReference type="SUPFAM" id="SSF52096">
    <property type="entry name" value="ClpP/crotonase"/>
    <property type="match status" value="1"/>
</dbReference>
<sequence>MLDLQYLRGVVVVRLRALSRHTMDSCLLDRLGAALTYIGSDRSIVLTGIGDVFAPDIAADSDLVKAKVLSRVHEVRRAIAAHPHPVAAAINGDAIGAGWALAEAADVRIMSGGVIAPEHGVRYGVTAAWAAGLVEHTTAPANLLDHALTLADRLRPRAAAG</sequence>
<dbReference type="InterPro" id="IPR001753">
    <property type="entry name" value="Enoyl-CoA_hydra/iso"/>
</dbReference>
<evidence type="ECO:0000313" key="2">
    <source>
        <dbReference type="Proteomes" id="UP000649955"/>
    </source>
</evidence>